<accession>A0A380WGI6</accession>
<organism evidence="1 2">
    <name type="scientific">Aminobacter aminovorans</name>
    <name type="common">Chelatobacter heintzii</name>
    <dbReference type="NCBI Taxonomy" id="83263"/>
    <lineage>
        <taxon>Bacteria</taxon>
        <taxon>Pseudomonadati</taxon>
        <taxon>Pseudomonadota</taxon>
        <taxon>Alphaproteobacteria</taxon>
        <taxon>Hyphomicrobiales</taxon>
        <taxon>Phyllobacteriaceae</taxon>
        <taxon>Aminobacter</taxon>
    </lineage>
</organism>
<dbReference type="Proteomes" id="UP000254701">
    <property type="component" value="Unassembled WGS sequence"/>
</dbReference>
<dbReference type="AlphaFoldDB" id="A0A380WGI6"/>
<dbReference type="EMBL" id="UFSM01000001">
    <property type="protein sequence ID" value="SUU88129.1"/>
    <property type="molecule type" value="Genomic_DNA"/>
</dbReference>
<evidence type="ECO:0000313" key="2">
    <source>
        <dbReference type="Proteomes" id="UP000254701"/>
    </source>
</evidence>
<reference evidence="1 2" key="1">
    <citation type="submission" date="2018-06" db="EMBL/GenBank/DDBJ databases">
        <authorList>
            <consortium name="Pathogen Informatics"/>
            <person name="Doyle S."/>
        </authorList>
    </citation>
    <scope>NUCLEOTIDE SEQUENCE [LARGE SCALE GENOMIC DNA]</scope>
    <source>
        <strain evidence="1 2">NCTC10684</strain>
    </source>
</reference>
<sequence length="66" mass="7419">MAGIPYEKSLKQSAPIEPERKIAERSAFGRRQQGQARINCERAMTARHRSVLHIQLTTVTTAGHPH</sequence>
<evidence type="ECO:0000313" key="1">
    <source>
        <dbReference type="EMBL" id="SUU88129.1"/>
    </source>
</evidence>
<dbReference type="RefSeq" id="WP_115730513.1">
    <property type="nucleotide sequence ID" value="NZ_BAAAVY010000010.1"/>
</dbReference>
<protein>
    <submittedName>
        <fullName evidence="1">Uncharacterized protein</fullName>
    </submittedName>
</protein>
<gene>
    <name evidence="1" type="ORF">NCTC10684_01336</name>
</gene>
<proteinExistence type="predicted"/>
<name>A0A380WGI6_AMIAI</name>